<reference evidence="1 2" key="1">
    <citation type="submission" date="2020-06" db="EMBL/GenBank/DDBJ databases">
        <authorList>
            <person name="Li R."/>
            <person name="Bekaert M."/>
        </authorList>
    </citation>
    <scope>NUCLEOTIDE SEQUENCE [LARGE SCALE GENOMIC DNA]</scope>
    <source>
        <strain evidence="2">wild</strain>
    </source>
</reference>
<accession>A0A6J8CNV1</accession>
<protein>
    <submittedName>
        <fullName evidence="1">Uncharacterized protein</fullName>
    </submittedName>
</protein>
<dbReference type="OrthoDB" id="6063244at2759"/>
<dbReference type="EMBL" id="CACVKT020005834">
    <property type="protein sequence ID" value="CAC5398173.1"/>
    <property type="molecule type" value="Genomic_DNA"/>
</dbReference>
<dbReference type="Proteomes" id="UP000507470">
    <property type="component" value="Unassembled WGS sequence"/>
</dbReference>
<dbReference type="PANTHER" id="PTHR35558:SF1">
    <property type="entry name" value="ENDONUCLEASE_EXONUCLEASE_PHOSPHATASE DOMAIN-CONTAINING PROTEIN"/>
    <property type="match status" value="1"/>
</dbReference>
<evidence type="ECO:0000313" key="2">
    <source>
        <dbReference type="Proteomes" id="UP000507470"/>
    </source>
</evidence>
<name>A0A6J8CNV1_MYTCO</name>
<dbReference type="AlphaFoldDB" id="A0A6J8CNV1"/>
<sequence length="194" mass="21689">MPHHATPSTPLGGYISSSGAIYASQQSSASACTNTVSSFTQHPVNNVQVQGYQSDLQNQYITLTPTCTSNIQQMYIPNQIYDMNTDIAINVQQNIKDKIYKSEYIDMAILLAQNMPSDTNTQKLVVQNGQLVLQSAPNQSKIFSIEVLTTAFNIFTSIYCNLHSGRFQELLKYMSIIRLCAKRCNNLGCKHYDE</sequence>
<organism evidence="1 2">
    <name type="scientific">Mytilus coruscus</name>
    <name type="common">Sea mussel</name>
    <dbReference type="NCBI Taxonomy" id="42192"/>
    <lineage>
        <taxon>Eukaryota</taxon>
        <taxon>Metazoa</taxon>
        <taxon>Spiralia</taxon>
        <taxon>Lophotrochozoa</taxon>
        <taxon>Mollusca</taxon>
        <taxon>Bivalvia</taxon>
        <taxon>Autobranchia</taxon>
        <taxon>Pteriomorphia</taxon>
        <taxon>Mytilida</taxon>
        <taxon>Mytiloidea</taxon>
        <taxon>Mytilidae</taxon>
        <taxon>Mytilinae</taxon>
        <taxon>Mytilus</taxon>
    </lineage>
</organism>
<proteinExistence type="predicted"/>
<evidence type="ECO:0000313" key="1">
    <source>
        <dbReference type="EMBL" id="CAC5398173.1"/>
    </source>
</evidence>
<gene>
    <name evidence="1" type="ORF">MCOR_32557</name>
</gene>
<dbReference type="PANTHER" id="PTHR35558">
    <property type="entry name" value="SGNH_HYDRO DOMAIN-CONTAINING PROTEIN"/>
    <property type="match status" value="1"/>
</dbReference>
<keyword evidence="2" id="KW-1185">Reference proteome</keyword>